<evidence type="ECO:0000256" key="1">
    <source>
        <dbReference type="SAM" id="MobiDB-lite"/>
    </source>
</evidence>
<feature type="region of interest" description="Disordered" evidence="1">
    <location>
        <begin position="159"/>
        <end position="228"/>
    </location>
</feature>
<feature type="region of interest" description="Disordered" evidence="1">
    <location>
        <begin position="259"/>
        <end position="294"/>
    </location>
</feature>
<dbReference type="Proteomes" id="UP000625316">
    <property type="component" value="Unassembled WGS sequence"/>
</dbReference>
<feature type="non-terminal residue" evidence="2">
    <location>
        <position position="305"/>
    </location>
</feature>
<keyword evidence="3" id="KW-1185">Reference proteome</keyword>
<feature type="compositionally biased region" description="Pro residues" evidence="1">
    <location>
        <begin position="283"/>
        <end position="294"/>
    </location>
</feature>
<accession>A0A928Z7A3</accession>
<dbReference type="EMBL" id="JADEXQ010000239">
    <property type="protein sequence ID" value="MBE9033528.1"/>
    <property type="molecule type" value="Genomic_DNA"/>
</dbReference>
<protein>
    <submittedName>
        <fullName evidence="2">Uncharacterized protein</fullName>
    </submittedName>
</protein>
<dbReference type="AlphaFoldDB" id="A0A928Z7A3"/>
<evidence type="ECO:0000313" key="3">
    <source>
        <dbReference type="Proteomes" id="UP000625316"/>
    </source>
</evidence>
<proteinExistence type="predicted"/>
<name>A0A928Z7A3_9CYAN</name>
<sequence length="305" mass="32249">MNLPQFLQHLPRPTALPVFETSSTVLAGMVGSIVVGTPMVATATTPTLLSANTNLAPSSPIRPTTIKHNPLPKSHPDGAIALQLAAAVPQTAIVSPTESLALAPESATDSLVAQSPALNPHLATDHLAANLTNTTTHNILSGRSSTQIVVQPEQIAVKRPEQIDRLSPENQNVSNFEDADLGQLRLQSTDAVEPTTPKLKRDRRSTVAPENATATAETAEGKVPNDSTPIDFDIPADPGAEAKDATNTTNLGVIQTDTDEDLGSFPVRPIPLEDEDFGQVPVRPVPPPPPPPPKWLFATANISYF</sequence>
<reference evidence="2" key="1">
    <citation type="submission" date="2020-10" db="EMBL/GenBank/DDBJ databases">
        <authorList>
            <person name="Castelo-Branco R."/>
            <person name="Eusebio N."/>
            <person name="Adriana R."/>
            <person name="Vieira A."/>
            <person name="Brugerolle De Fraissinette N."/>
            <person name="Rezende De Castro R."/>
            <person name="Schneider M.P."/>
            <person name="Vasconcelos V."/>
            <person name="Leao P.N."/>
        </authorList>
    </citation>
    <scope>NUCLEOTIDE SEQUENCE</scope>
    <source>
        <strain evidence="2">LEGE 11480</strain>
    </source>
</reference>
<comment type="caution">
    <text evidence="2">The sequence shown here is derived from an EMBL/GenBank/DDBJ whole genome shotgun (WGS) entry which is preliminary data.</text>
</comment>
<gene>
    <name evidence="2" type="ORF">IQ266_27760</name>
</gene>
<organism evidence="2 3">
    <name type="scientific">Romeriopsis navalis LEGE 11480</name>
    <dbReference type="NCBI Taxonomy" id="2777977"/>
    <lineage>
        <taxon>Bacteria</taxon>
        <taxon>Bacillati</taxon>
        <taxon>Cyanobacteriota</taxon>
        <taxon>Cyanophyceae</taxon>
        <taxon>Leptolyngbyales</taxon>
        <taxon>Leptolyngbyaceae</taxon>
        <taxon>Romeriopsis</taxon>
        <taxon>Romeriopsis navalis</taxon>
    </lineage>
</organism>
<evidence type="ECO:0000313" key="2">
    <source>
        <dbReference type="EMBL" id="MBE9033528.1"/>
    </source>
</evidence>
<feature type="compositionally biased region" description="Low complexity" evidence="1">
    <location>
        <begin position="208"/>
        <end position="218"/>
    </location>
</feature>
<dbReference type="RefSeq" id="WP_264328322.1">
    <property type="nucleotide sequence ID" value="NZ_JADEXQ010000239.1"/>
</dbReference>